<feature type="region of interest" description="Disordered" evidence="1">
    <location>
        <begin position="301"/>
        <end position="349"/>
    </location>
</feature>
<feature type="compositionally biased region" description="Polar residues" evidence="1">
    <location>
        <begin position="301"/>
        <end position="313"/>
    </location>
</feature>
<dbReference type="KEGG" id="spha:D3Y57_05495"/>
<dbReference type="Proteomes" id="UP000276254">
    <property type="component" value="Chromosome"/>
</dbReference>
<feature type="compositionally biased region" description="Basic and acidic residues" evidence="1">
    <location>
        <begin position="338"/>
        <end position="349"/>
    </location>
</feature>
<proteinExistence type="predicted"/>
<evidence type="ECO:0000313" key="3">
    <source>
        <dbReference type="Proteomes" id="UP000276254"/>
    </source>
</evidence>
<evidence type="ECO:0000313" key="2">
    <source>
        <dbReference type="EMBL" id="AYJ85534.1"/>
    </source>
</evidence>
<dbReference type="OrthoDB" id="7595534at2"/>
<accession>A0A494TE36</accession>
<keyword evidence="3" id="KW-1185">Reference proteome</keyword>
<gene>
    <name evidence="2" type="ORF">D3Y57_05495</name>
</gene>
<name>A0A494TE36_SPHPE</name>
<sequence length="349" mass="37227">MLSKAWNRPGTAEALFALSANLFSSPNFGEGLSKGLLAYQQTIDKAKVAATPTTTFEAGGAFQATRDPTTGNVTLTRTPVADYTEGRDTAKSVMQIKVQTMVQQGLNDRTIAIQTGLSERQVAQLRSDQTIAKGNNETTRDVASGHDATSIKIASMEAASRLEVARANHVPGSKPPPAQIAKLITDQQMITDGLGNASYDIEPVIGAIQSGQLTFSALSNARQTMALTTGVGANEMTPLYSQYKTMIEGLRNALLLANKGVQTDGDADRAMANIMSGSGDQASIVNNLRIVQNSLARRKQQSISIRDSLSKQYGYTGGEPDPQDPSPTPAQAPPKRPLTHDARRSKYGF</sequence>
<evidence type="ECO:0000256" key="1">
    <source>
        <dbReference type="SAM" id="MobiDB-lite"/>
    </source>
</evidence>
<feature type="compositionally biased region" description="Pro residues" evidence="1">
    <location>
        <begin position="323"/>
        <end position="336"/>
    </location>
</feature>
<dbReference type="EMBL" id="CP032829">
    <property type="protein sequence ID" value="AYJ85534.1"/>
    <property type="molecule type" value="Genomic_DNA"/>
</dbReference>
<protein>
    <submittedName>
        <fullName evidence="2">Uncharacterized protein</fullName>
    </submittedName>
</protein>
<organism evidence="2 3">
    <name type="scientific">Sphingomonas paeninsulae</name>
    <dbReference type="NCBI Taxonomy" id="2319844"/>
    <lineage>
        <taxon>Bacteria</taxon>
        <taxon>Pseudomonadati</taxon>
        <taxon>Pseudomonadota</taxon>
        <taxon>Alphaproteobacteria</taxon>
        <taxon>Sphingomonadales</taxon>
        <taxon>Sphingomonadaceae</taxon>
        <taxon>Sphingomonas</taxon>
    </lineage>
</organism>
<dbReference type="AlphaFoldDB" id="A0A494TE36"/>
<reference evidence="2 3" key="1">
    <citation type="submission" date="2018-09" db="EMBL/GenBank/DDBJ databases">
        <title>Sphingomonas peninsula sp. nov., isolated from fildes peninsula, Antarctic soil.</title>
        <authorList>
            <person name="Yingchao G."/>
        </authorList>
    </citation>
    <scope>NUCLEOTIDE SEQUENCE [LARGE SCALE GENOMIC DNA]</scope>
    <source>
        <strain evidence="2 3">YZ-8</strain>
    </source>
</reference>